<dbReference type="GeneID" id="41605764"/>
<dbReference type="HOGENOM" id="CLU_1369552_0_0_2"/>
<dbReference type="Proteomes" id="UP000033092">
    <property type="component" value="Chromosome"/>
</dbReference>
<dbReference type="RefSeq" id="WP_148705282.1">
    <property type="nucleotide sequence ID" value="NZ_CP009507.1"/>
</dbReference>
<organism evidence="1 2">
    <name type="scientific">Methanosarcina siciliae HI350</name>
    <dbReference type="NCBI Taxonomy" id="1434119"/>
    <lineage>
        <taxon>Archaea</taxon>
        <taxon>Methanobacteriati</taxon>
        <taxon>Methanobacteriota</taxon>
        <taxon>Stenosarchaea group</taxon>
        <taxon>Methanomicrobia</taxon>
        <taxon>Methanosarcinales</taxon>
        <taxon>Methanosarcinaceae</taxon>
        <taxon>Methanosarcina</taxon>
    </lineage>
</organism>
<dbReference type="EMBL" id="CP009507">
    <property type="protein sequence ID" value="AKB32418.1"/>
    <property type="molecule type" value="Genomic_DNA"/>
</dbReference>
<dbReference type="PATRIC" id="fig|1434119.4.peg.2208"/>
<accession>A0A0E3PD83</accession>
<sequence>MAICDLSGQNPNVLFELGIRQAFNKPVTIIKDLATQRIFDIDGLRCIDYDEKLRVDNISIAINIIAETLKNTYGSEENSLIESLSITPAKTPTERVLSDDTSIILESIKDIKDQLNSVKNRLNRDRRSVVYFTPEINYDDARWGKFSEIESCTVKDEDETIPHESLKKYSDQDIMAFIINQKPQNKKGSNDNESTYHSI</sequence>
<protein>
    <submittedName>
        <fullName evidence="1">Uncharacterized protein</fullName>
    </submittedName>
</protein>
<evidence type="ECO:0000313" key="1">
    <source>
        <dbReference type="EMBL" id="AKB32418.1"/>
    </source>
</evidence>
<proteinExistence type="predicted"/>
<name>A0A0E3PD83_9EURY</name>
<dbReference type="KEGG" id="msz:MSSIH_1728"/>
<evidence type="ECO:0000313" key="2">
    <source>
        <dbReference type="Proteomes" id="UP000033092"/>
    </source>
</evidence>
<reference evidence="1 2" key="1">
    <citation type="submission" date="2014-07" db="EMBL/GenBank/DDBJ databases">
        <title>Methanogenic archaea and the global carbon cycle.</title>
        <authorList>
            <person name="Henriksen J.R."/>
            <person name="Luke J."/>
            <person name="Reinhart S."/>
            <person name="Benedict M.N."/>
            <person name="Youngblut N.D."/>
            <person name="Metcalf M.E."/>
            <person name="Whitaker R.J."/>
            <person name="Metcalf W.W."/>
        </authorList>
    </citation>
    <scope>NUCLEOTIDE SEQUENCE [LARGE SCALE GENOMIC DNA]</scope>
    <source>
        <strain evidence="1 2">HI350</strain>
    </source>
</reference>
<gene>
    <name evidence="1" type="ORF">MSSIH_1728</name>
</gene>
<dbReference type="AlphaFoldDB" id="A0A0E3PD83"/>